<proteinExistence type="predicted"/>
<sequence>MSKEGVSENVRRVLEKKEKKKLKEEKELYKATKVISSQNNILRKIIAQKQSSSTSFVNKIKDINKSLPHIRSKHEKNYMKENKIRLQETINLQKKMIEKQEELKNKKPFIMKKYKNVTSKVAKNLLEAQQKEEKKEQDVSNKEYLGNKTKRENPEEENQDESVEYTDEYVEEEQEENGQDVDENEQYEEEYEQDEEEYEQEEGEYEQEEEEYEQDEEEYEQDEEKCEQDEEKCEQDEEKCEQDEEKCEQDEEKYEQDGDQNGQDDEYVEEYDEYEEYEEEETKNNQKKSEKREDDLTTNETKRESSIIDKFKKNKTNEQKNEKLHKNFGKLPNYILKKKKDVSQDSLDTPEGYRVLKNEERNYVLKELHSQLKDIKEEYKNNKDKQKKIQLGKKLKEVKESIEMFSNPYVLVDENF</sequence>
<feature type="compositionally biased region" description="Basic and acidic residues" evidence="1">
    <location>
        <begin position="129"/>
        <end position="141"/>
    </location>
</feature>
<feature type="compositionally biased region" description="Acidic residues" evidence="1">
    <location>
        <begin position="154"/>
        <end position="281"/>
    </location>
</feature>
<dbReference type="OrthoDB" id="372982at2759"/>
<evidence type="ECO:0000313" key="2">
    <source>
        <dbReference type="EMBL" id="ETW18691.1"/>
    </source>
</evidence>
<feature type="compositionally biased region" description="Basic and acidic residues" evidence="1">
    <location>
        <begin position="282"/>
        <end position="308"/>
    </location>
</feature>
<dbReference type="Proteomes" id="UP000030690">
    <property type="component" value="Unassembled WGS sequence"/>
</dbReference>
<reference evidence="2 3" key="1">
    <citation type="submission" date="2013-02" db="EMBL/GenBank/DDBJ databases">
        <title>The Genome Annotation of Plasmodium falciparum Vietnam Oak-Knoll (FVO).</title>
        <authorList>
            <consortium name="The Broad Institute Genome Sequencing Platform"/>
            <consortium name="The Broad Institute Genome Sequencing Center for Infectious Disease"/>
            <person name="Neafsey D."/>
            <person name="Hoffman S."/>
            <person name="Volkman S."/>
            <person name="Rosenthal P."/>
            <person name="Walker B."/>
            <person name="Young S.K."/>
            <person name="Zeng Q."/>
            <person name="Gargeya S."/>
            <person name="Fitzgerald M."/>
            <person name="Haas B."/>
            <person name="Abouelleil A."/>
            <person name="Allen A.W."/>
            <person name="Alvarado L."/>
            <person name="Arachchi H.M."/>
            <person name="Berlin A.M."/>
            <person name="Chapman S.B."/>
            <person name="Gainer-Dewar J."/>
            <person name="Goldberg J."/>
            <person name="Griggs A."/>
            <person name="Gujja S."/>
            <person name="Hansen M."/>
            <person name="Howarth C."/>
            <person name="Imamovic A."/>
            <person name="Ireland A."/>
            <person name="Larimer J."/>
            <person name="McCowan C."/>
            <person name="Murphy C."/>
            <person name="Pearson M."/>
            <person name="Poon T.W."/>
            <person name="Priest M."/>
            <person name="Roberts A."/>
            <person name="Saif S."/>
            <person name="Shea T."/>
            <person name="Sisk P."/>
            <person name="Sykes S."/>
            <person name="Wortman J."/>
            <person name="Nusbaum C."/>
            <person name="Birren B."/>
        </authorList>
    </citation>
    <scope>NUCLEOTIDE SEQUENCE [LARGE SCALE GENOMIC DNA]</scope>
    <source>
        <strain evidence="3">Vietnam Oak-Knoll (FVO)</strain>
    </source>
</reference>
<name>A0A024V7D3_PLAFA</name>
<organism evidence="2 3">
    <name type="scientific">Plasmodium falciparum Vietnam Oak-Knoll</name>
    <name type="common">FVO</name>
    <dbReference type="NCBI Taxonomy" id="1036723"/>
    <lineage>
        <taxon>Eukaryota</taxon>
        <taxon>Sar</taxon>
        <taxon>Alveolata</taxon>
        <taxon>Apicomplexa</taxon>
        <taxon>Aconoidasida</taxon>
        <taxon>Haemosporida</taxon>
        <taxon>Plasmodiidae</taxon>
        <taxon>Plasmodium</taxon>
        <taxon>Plasmodium (Laverania)</taxon>
    </lineage>
</organism>
<reference evidence="2 3" key="2">
    <citation type="submission" date="2013-02" db="EMBL/GenBank/DDBJ databases">
        <title>The Genome Sequence of Plasmodium falciparum Vietnam Oak-Knoll (FVO).</title>
        <authorList>
            <consortium name="The Broad Institute Genome Sequencing Platform"/>
            <consortium name="The Broad Institute Genome Sequencing Center for Infectious Disease"/>
            <person name="Neafsey D."/>
            <person name="Cheeseman I."/>
            <person name="Volkman S."/>
            <person name="Adams J."/>
            <person name="Walker B."/>
            <person name="Young S.K."/>
            <person name="Zeng Q."/>
            <person name="Gargeya S."/>
            <person name="Fitzgerald M."/>
            <person name="Haas B."/>
            <person name="Abouelleil A."/>
            <person name="Alvarado L."/>
            <person name="Arachchi H.M."/>
            <person name="Berlin A.M."/>
            <person name="Chapman S.B."/>
            <person name="Dewar J."/>
            <person name="Goldberg J."/>
            <person name="Griggs A."/>
            <person name="Gujja S."/>
            <person name="Hansen M."/>
            <person name="Howarth C."/>
            <person name="Imamovic A."/>
            <person name="Larimer J."/>
            <person name="McCowan C."/>
            <person name="Murphy C."/>
            <person name="Neiman D."/>
            <person name="Pearson M."/>
            <person name="Priest M."/>
            <person name="Roberts A."/>
            <person name="Saif S."/>
            <person name="Shea T."/>
            <person name="Sisk P."/>
            <person name="Sykes S."/>
            <person name="Wortman J."/>
            <person name="Nusbaum C."/>
            <person name="Birren B."/>
        </authorList>
    </citation>
    <scope>NUCLEOTIDE SEQUENCE [LARGE SCALE GENOMIC DNA]</scope>
    <source>
        <strain evidence="3">Vietnam Oak-Knoll (FVO)</strain>
    </source>
</reference>
<gene>
    <name evidence="2" type="ORF">PFFVO_02587</name>
</gene>
<accession>A0A024V7D3</accession>
<evidence type="ECO:0000313" key="3">
    <source>
        <dbReference type="Proteomes" id="UP000030690"/>
    </source>
</evidence>
<dbReference type="AlphaFoldDB" id="A0A024V7D3"/>
<protein>
    <recommendedName>
        <fullName evidence="4">Enkurin domain-containing protein</fullName>
    </recommendedName>
</protein>
<feature type="region of interest" description="Disordered" evidence="1">
    <location>
        <begin position="128"/>
        <end position="308"/>
    </location>
</feature>
<evidence type="ECO:0000256" key="1">
    <source>
        <dbReference type="SAM" id="MobiDB-lite"/>
    </source>
</evidence>
<evidence type="ECO:0008006" key="4">
    <source>
        <dbReference type="Google" id="ProtNLM"/>
    </source>
</evidence>
<dbReference type="EMBL" id="KI925078">
    <property type="protein sequence ID" value="ETW18691.1"/>
    <property type="molecule type" value="Genomic_DNA"/>
</dbReference>